<feature type="coiled-coil region" evidence="1">
    <location>
        <begin position="648"/>
        <end position="689"/>
    </location>
</feature>
<dbReference type="Proteomes" id="UP001642409">
    <property type="component" value="Unassembled WGS sequence"/>
</dbReference>
<evidence type="ECO:0000313" key="4">
    <source>
        <dbReference type="Proteomes" id="UP001642409"/>
    </source>
</evidence>
<sequence>MDDRTFKLKSTIATQYLQIKELKEEMRSILNTAPLYDPSQFIQPTESNFQKTDDSQVIKLTQDNQNLQNENAVLKKNVRKLENAQNEFQLQITNLKVELNKLKCEQIENKLDNSDLKGLQNLSQERMQQIKEELEAQANLLENQRSQLQEELCIKIENITHLEDNQTRLLLELEEARMQIQKLGEANAKIEQDTSKVIKNLQNAVDSQNQEIQQIKLKYEENDKTQQQSIEIEQLKQQIQTYKLQMDELNQQINLQNENSLKTQSVHQQAQTDIQNLKLQIGDKNADILLMQKQNELIMQENFEQQQAKENTIIILKRKIDELQNLVEQRNKAIKELALEQLERQEEYEEQNENQENSKLMGKIDQMRIQIQFQQDKINKTEEINRKLCEQLEEFRKQQIAETTSTQNYALESPHVSNEFKYELNLMDSQQQIQNLNGRVQQLNDEIYQKSLEIQKLNERILEFESQAIKTSDDSKDVASVQRTSPEGLLQEENNQLKKEIEILNEKVKKQSQDFKALITNNPHIIPSCTSFSQLIPNPYDKQDACELPILKQSSQLVSQVSPTNEQIIEKMCQMQEKIIELDKELQVKKRQYIQLEQQNDEYQIQIYNMQVNMMRQTAQNNGGQEQHDQSKLIDALKEVKAIQDEQIQSLLCNYNESKREVQSLQQKLQQKCVEFSDLENMIANIKQEEHNPENNNYEIQIDYKHKYEQCQQILEIYLGYIHAEQPQNLPIIEQVTQEFYEYTRTSSNNIDSVKNYFQNKQQEDLQIKQIQAIYDQHIEEINASLTQLNLEIQFLPGNHLIVVPMNTQEVELVIDETNTVVHINPSPQTEKPVLRSILVKEDSQAVEETYPDTLVETCSVPNCMVVSQAVDIDQQKDTKDTEKIDVE</sequence>
<gene>
    <name evidence="2" type="ORF">HINF_LOCUS33051</name>
    <name evidence="3" type="ORF">HINF_LOCUS55900</name>
</gene>
<comment type="caution">
    <text evidence="2">The sequence shown here is derived from an EMBL/GenBank/DDBJ whole genome shotgun (WGS) entry which is preliminary data.</text>
</comment>
<dbReference type="AlphaFoldDB" id="A0AA86PTC1"/>
<evidence type="ECO:0000256" key="1">
    <source>
        <dbReference type="SAM" id="Coils"/>
    </source>
</evidence>
<dbReference type="EMBL" id="CATOUU010000745">
    <property type="protein sequence ID" value="CAI9945406.1"/>
    <property type="molecule type" value="Genomic_DNA"/>
</dbReference>
<keyword evidence="1" id="KW-0175">Coiled coil</keyword>
<evidence type="ECO:0000313" key="3">
    <source>
        <dbReference type="EMBL" id="CAL6073019.1"/>
    </source>
</evidence>
<reference evidence="2" key="1">
    <citation type="submission" date="2023-06" db="EMBL/GenBank/DDBJ databases">
        <authorList>
            <person name="Kurt Z."/>
        </authorList>
    </citation>
    <scope>NUCLEOTIDE SEQUENCE</scope>
</reference>
<evidence type="ECO:0000313" key="2">
    <source>
        <dbReference type="EMBL" id="CAI9945406.1"/>
    </source>
</evidence>
<feature type="coiled-coil region" evidence="1">
    <location>
        <begin position="57"/>
        <end position="398"/>
    </location>
</feature>
<organism evidence="2">
    <name type="scientific">Hexamita inflata</name>
    <dbReference type="NCBI Taxonomy" id="28002"/>
    <lineage>
        <taxon>Eukaryota</taxon>
        <taxon>Metamonada</taxon>
        <taxon>Diplomonadida</taxon>
        <taxon>Hexamitidae</taxon>
        <taxon>Hexamitinae</taxon>
        <taxon>Hexamita</taxon>
    </lineage>
</organism>
<feature type="coiled-coil region" evidence="1">
    <location>
        <begin position="579"/>
        <end position="606"/>
    </location>
</feature>
<protein>
    <submittedName>
        <fullName evidence="3">Hypothetical_protein</fullName>
    </submittedName>
</protein>
<name>A0AA86PTC1_9EUKA</name>
<feature type="coiled-coil region" evidence="1">
    <location>
        <begin position="426"/>
        <end position="460"/>
    </location>
</feature>
<dbReference type="EMBL" id="CAXDID020000299">
    <property type="protein sequence ID" value="CAL6073019.1"/>
    <property type="molecule type" value="Genomic_DNA"/>
</dbReference>
<proteinExistence type="predicted"/>
<keyword evidence="4" id="KW-1185">Reference proteome</keyword>
<reference evidence="3 4" key="2">
    <citation type="submission" date="2024-07" db="EMBL/GenBank/DDBJ databases">
        <authorList>
            <person name="Akdeniz Z."/>
        </authorList>
    </citation>
    <scope>NUCLEOTIDE SEQUENCE [LARGE SCALE GENOMIC DNA]</scope>
</reference>
<feature type="coiled-coil region" evidence="1">
    <location>
        <begin position="487"/>
        <end position="514"/>
    </location>
</feature>
<accession>A0AA86PTC1</accession>